<protein>
    <submittedName>
        <fullName evidence="1">Uncharacterized protein</fullName>
    </submittedName>
</protein>
<dbReference type="EMBL" id="JAPUUL010001124">
    <property type="protein sequence ID" value="KAJ8128274.1"/>
    <property type="molecule type" value="Genomic_DNA"/>
</dbReference>
<gene>
    <name evidence="1" type="ORF">O1611_g5361</name>
</gene>
<keyword evidence="2" id="KW-1185">Reference proteome</keyword>
<sequence length="451" mass="48749">MANTALNFVTFNQDHSCLAVGTSKGFRIYHTDPFSKIFSSNDGNISIIEMLFSTSLVALILSPRHLIIQNTKRGSVICELSFPSAVLAVRLNRKRLCVVLEDSIYLYDIANMSLLHRIDTSPNPGAICALSPSSENCYFAYPLPKARDESGDKRPRHAPPPSLSYAPVTTGDVLIYDTLTLKVVNVVEAHRSPLSCIALNNDGTLLATASETGTIIRVFSVPGGQKLYQFRRGTYPSTIYSMSFNMASSLLCVSSTSDTIHIFRLQQPGPGINNSVSDTQTPGSPRGDRWSRSRSYDSGNDSPNSAHDSHGEGSDLTAATASSSSANRRQSGSFSSILRRSSQIMGRSVAGVVGNYLPQTVTEMWEPLRDFAYIKIPKSTASGRQGAAIANQQLRSVVAMSSSSPQVMVVTSDGGFYVFNIDMEHGGEGYLVKRFSVLDSDDNLDASNAGP</sequence>
<name>A0ACC2JLP0_9PEZI</name>
<proteinExistence type="predicted"/>
<accession>A0ACC2JLP0</accession>
<evidence type="ECO:0000313" key="2">
    <source>
        <dbReference type="Proteomes" id="UP001153332"/>
    </source>
</evidence>
<comment type="caution">
    <text evidence="1">The sequence shown here is derived from an EMBL/GenBank/DDBJ whole genome shotgun (WGS) entry which is preliminary data.</text>
</comment>
<dbReference type="Proteomes" id="UP001153332">
    <property type="component" value="Unassembled WGS sequence"/>
</dbReference>
<reference evidence="1" key="1">
    <citation type="submission" date="2022-12" db="EMBL/GenBank/DDBJ databases">
        <title>Genome Sequence of Lasiodiplodia mahajangana.</title>
        <authorList>
            <person name="Buettner E."/>
        </authorList>
    </citation>
    <scope>NUCLEOTIDE SEQUENCE</scope>
    <source>
        <strain evidence="1">VT137</strain>
    </source>
</reference>
<evidence type="ECO:0000313" key="1">
    <source>
        <dbReference type="EMBL" id="KAJ8128274.1"/>
    </source>
</evidence>
<organism evidence="1 2">
    <name type="scientific">Lasiodiplodia mahajangana</name>
    <dbReference type="NCBI Taxonomy" id="1108764"/>
    <lineage>
        <taxon>Eukaryota</taxon>
        <taxon>Fungi</taxon>
        <taxon>Dikarya</taxon>
        <taxon>Ascomycota</taxon>
        <taxon>Pezizomycotina</taxon>
        <taxon>Dothideomycetes</taxon>
        <taxon>Dothideomycetes incertae sedis</taxon>
        <taxon>Botryosphaeriales</taxon>
        <taxon>Botryosphaeriaceae</taxon>
        <taxon>Lasiodiplodia</taxon>
    </lineage>
</organism>